<name>A0AAQ3X1R0_PASNO</name>
<reference evidence="2 3" key="1">
    <citation type="submission" date="2024-02" db="EMBL/GenBank/DDBJ databases">
        <title>High-quality chromosome-scale genome assembly of Pensacola bahiagrass (Paspalum notatum Flugge var. saurae).</title>
        <authorList>
            <person name="Vega J.M."/>
            <person name="Podio M."/>
            <person name="Orjuela J."/>
            <person name="Siena L.A."/>
            <person name="Pessino S.C."/>
            <person name="Combes M.C."/>
            <person name="Mariac C."/>
            <person name="Albertini E."/>
            <person name="Pupilli F."/>
            <person name="Ortiz J.P.A."/>
            <person name="Leblanc O."/>
        </authorList>
    </citation>
    <scope>NUCLEOTIDE SEQUENCE [LARGE SCALE GENOMIC DNA]</scope>
    <source>
        <strain evidence="2">R1</strain>
        <tissue evidence="2">Leaf</tissue>
    </source>
</reference>
<evidence type="ECO:0000313" key="2">
    <source>
        <dbReference type="EMBL" id="WVZ81371.1"/>
    </source>
</evidence>
<dbReference type="AlphaFoldDB" id="A0AAQ3X1R0"/>
<feature type="compositionally biased region" description="Pro residues" evidence="1">
    <location>
        <begin position="30"/>
        <end position="43"/>
    </location>
</feature>
<keyword evidence="3" id="KW-1185">Reference proteome</keyword>
<organism evidence="2 3">
    <name type="scientific">Paspalum notatum var. saurae</name>
    <dbReference type="NCBI Taxonomy" id="547442"/>
    <lineage>
        <taxon>Eukaryota</taxon>
        <taxon>Viridiplantae</taxon>
        <taxon>Streptophyta</taxon>
        <taxon>Embryophyta</taxon>
        <taxon>Tracheophyta</taxon>
        <taxon>Spermatophyta</taxon>
        <taxon>Magnoliopsida</taxon>
        <taxon>Liliopsida</taxon>
        <taxon>Poales</taxon>
        <taxon>Poaceae</taxon>
        <taxon>PACMAD clade</taxon>
        <taxon>Panicoideae</taxon>
        <taxon>Andropogonodae</taxon>
        <taxon>Paspaleae</taxon>
        <taxon>Paspalinae</taxon>
        <taxon>Paspalum</taxon>
    </lineage>
</organism>
<dbReference type="EMBL" id="CP144750">
    <property type="protein sequence ID" value="WVZ81371.1"/>
    <property type="molecule type" value="Genomic_DNA"/>
</dbReference>
<feature type="region of interest" description="Disordered" evidence="1">
    <location>
        <begin position="1"/>
        <end position="43"/>
    </location>
</feature>
<dbReference type="Proteomes" id="UP001341281">
    <property type="component" value="Chromosome 06"/>
</dbReference>
<proteinExistence type="predicted"/>
<feature type="compositionally biased region" description="Low complexity" evidence="1">
    <location>
        <begin position="15"/>
        <end position="29"/>
    </location>
</feature>
<accession>A0AAQ3X1R0</accession>
<gene>
    <name evidence="2" type="ORF">U9M48_028757</name>
</gene>
<sequence length="105" mass="11463">MRRRSSALASPLLQRSSAPAPPLLRRSSAPAPPLLRAPAPPISPPDLHAHEAAEACVLIYCCSSTNISDLRIKIISRWTNYLHDKPNANNCPKRIYDALVNALDS</sequence>
<protein>
    <submittedName>
        <fullName evidence="2">Uncharacterized protein</fullName>
    </submittedName>
</protein>
<evidence type="ECO:0000256" key="1">
    <source>
        <dbReference type="SAM" id="MobiDB-lite"/>
    </source>
</evidence>
<evidence type="ECO:0000313" key="3">
    <source>
        <dbReference type="Proteomes" id="UP001341281"/>
    </source>
</evidence>